<evidence type="ECO:0000256" key="1">
    <source>
        <dbReference type="ARBA" id="ARBA00022448"/>
    </source>
</evidence>
<evidence type="ECO:0000259" key="5">
    <source>
        <dbReference type="PROSITE" id="PS50893"/>
    </source>
</evidence>
<dbReference type="RefSeq" id="WP_013569065.1">
    <property type="nucleotide sequence ID" value="NC_014963.1"/>
</dbReference>
<evidence type="ECO:0000313" key="6">
    <source>
        <dbReference type="EMBL" id="ADV83332.1"/>
    </source>
</evidence>
<reference evidence="6 7" key="1">
    <citation type="journal article" date="2012" name="Stand. Genomic Sci.">
        <title>Complete genome sequence of Terriglobus saanensis type strain SP1PR4(T), an Acidobacteria from tundra soil.</title>
        <authorList>
            <person name="Rawat S.R."/>
            <person name="Mannisto M.K."/>
            <person name="Starovoytov V."/>
            <person name="Goodwin L."/>
            <person name="Nolan M."/>
            <person name="Hauser L."/>
            <person name="Land M."/>
            <person name="Davenport K.W."/>
            <person name="Woyke T."/>
            <person name="Haggblom M.M."/>
        </authorList>
    </citation>
    <scope>NUCLEOTIDE SEQUENCE</scope>
    <source>
        <strain evidence="7">ATCC BAA-1853 / DSM 23119 / SP1PR4</strain>
    </source>
</reference>
<dbReference type="InterPro" id="IPR027417">
    <property type="entry name" value="P-loop_NTPase"/>
</dbReference>
<keyword evidence="7" id="KW-1185">Reference proteome</keyword>
<dbReference type="PANTHER" id="PTHR43023">
    <property type="entry name" value="PROTEIN TRIGALACTOSYLDIACYLGLYCEROL 3, CHLOROPLASTIC"/>
    <property type="match status" value="1"/>
</dbReference>
<dbReference type="GO" id="GO:0005524">
    <property type="term" value="F:ATP binding"/>
    <property type="evidence" value="ECO:0007669"/>
    <property type="project" value="UniProtKB-KW"/>
</dbReference>
<dbReference type="eggNOG" id="COG1127">
    <property type="taxonomic scope" value="Bacteria"/>
</dbReference>
<dbReference type="Proteomes" id="UP000006844">
    <property type="component" value="Chromosome"/>
</dbReference>
<dbReference type="PANTHER" id="PTHR43023:SF6">
    <property type="entry name" value="INTERMEMBRANE PHOSPHOLIPID TRANSPORT SYSTEM ATP-BINDING PROTEIN MLAF"/>
    <property type="match status" value="1"/>
</dbReference>
<dbReference type="EMBL" id="CP002467">
    <property type="protein sequence ID" value="ADV83332.1"/>
    <property type="molecule type" value="Genomic_DNA"/>
</dbReference>
<feature type="compositionally biased region" description="Basic and acidic residues" evidence="4">
    <location>
        <begin position="7"/>
        <end position="47"/>
    </location>
</feature>
<sequence length="340" mass="37448">MTDPNEEIEKQNVEKRSQVDTHTPAEKLADVSLDPEIRSDNETKGIPEAESSLTSDVSEDVAPAVEEFMAVAAEQNEAAAEEIAAQDNNVEVAPYISFEDVSKAFGDLKVLEGVSFFVKPGETLCILGRSGVGKSVSLQMLMGFLKADSGRIRVAGEDICAFNEKQMQEIRKKVTMVFQNGALFDSITVGENVAFPLREKGELDEEQMRQIVKGLLEMVGVAGMDDLLPSDLSTGMKRSVAIARALASQPEAVLYDEPTTMVDPLMAHLLGNLIMRLKDQLHLTSIVVTHDMRLAEKLADRIFFLHEGKAVFFGTMEEMRKSKDPIVQEFLDLDDLVLPV</sequence>
<keyword evidence="2" id="KW-0547">Nucleotide-binding</keyword>
<evidence type="ECO:0000256" key="2">
    <source>
        <dbReference type="ARBA" id="ARBA00022741"/>
    </source>
</evidence>
<dbReference type="SMART" id="SM00382">
    <property type="entry name" value="AAA"/>
    <property type="match status" value="1"/>
</dbReference>
<evidence type="ECO:0000313" key="7">
    <source>
        <dbReference type="Proteomes" id="UP000006844"/>
    </source>
</evidence>
<dbReference type="GO" id="GO:0016887">
    <property type="term" value="F:ATP hydrolysis activity"/>
    <property type="evidence" value="ECO:0007669"/>
    <property type="project" value="InterPro"/>
</dbReference>
<dbReference type="Gene3D" id="3.40.50.300">
    <property type="entry name" value="P-loop containing nucleotide triphosphate hydrolases"/>
    <property type="match status" value="1"/>
</dbReference>
<dbReference type="AlphaFoldDB" id="E8V0B4"/>
<dbReference type="STRING" id="401053.AciPR4_2554"/>
<dbReference type="PROSITE" id="PS50893">
    <property type="entry name" value="ABC_TRANSPORTER_2"/>
    <property type="match status" value="1"/>
</dbReference>
<dbReference type="Pfam" id="PF00005">
    <property type="entry name" value="ABC_tran"/>
    <property type="match status" value="1"/>
</dbReference>
<organism evidence="6 7">
    <name type="scientific">Terriglobus saanensis (strain ATCC BAA-1853 / DSM 23119 / SP1PR4)</name>
    <dbReference type="NCBI Taxonomy" id="401053"/>
    <lineage>
        <taxon>Bacteria</taxon>
        <taxon>Pseudomonadati</taxon>
        <taxon>Acidobacteriota</taxon>
        <taxon>Terriglobia</taxon>
        <taxon>Terriglobales</taxon>
        <taxon>Acidobacteriaceae</taxon>
        <taxon>Terriglobus</taxon>
    </lineage>
</organism>
<evidence type="ECO:0000256" key="4">
    <source>
        <dbReference type="SAM" id="MobiDB-lite"/>
    </source>
</evidence>
<dbReference type="KEGG" id="tsa:AciPR4_2554"/>
<dbReference type="InterPro" id="IPR003593">
    <property type="entry name" value="AAA+_ATPase"/>
</dbReference>
<gene>
    <name evidence="6" type="ordered locus">AciPR4_2554</name>
</gene>
<dbReference type="InterPro" id="IPR003439">
    <property type="entry name" value="ABC_transporter-like_ATP-bd"/>
</dbReference>
<accession>E8V0B4</accession>
<keyword evidence="1" id="KW-0813">Transport</keyword>
<dbReference type="OrthoDB" id="9772862at2"/>
<proteinExistence type="predicted"/>
<name>E8V0B4_TERSS</name>
<protein>
    <submittedName>
        <fullName evidence="6">ABC transporter related protein</fullName>
    </submittedName>
</protein>
<feature type="domain" description="ABC transporter" evidence="5">
    <location>
        <begin position="96"/>
        <end position="332"/>
    </location>
</feature>
<keyword evidence="3" id="KW-0067">ATP-binding</keyword>
<feature type="region of interest" description="Disordered" evidence="4">
    <location>
        <begin position="1"/>
        <end position="58"/>
    </location>
</feature>
<dbReference type="SUPFAM" id="SSF52540">
    <property type="entry name" value="P-loop containing nucleoside triphosphate hydrolases"/>
    <property type="match status" value="1"/>
</dbReference>
<dbReference type="HOGENOM" id="CLU_000604_1_22_0"/>
<evidence type="ECO:0000256" key="3">
    <source>
        <dbReference type="ARBA" id="ARBA00022840"/>
    </source>
</evidence>